<keyword evidence="2" id="KW-1133">Transmembrane helix</keyword>
<dbReference type="SUPFAM" id="SSF56219">
    <property type="entry name" value="DNase I-like"/>
    <property type="match status" value="1"/>
</dbReference>
<dbReference type="Pfam" id="PF09004">
    <property type="entry name" value="ALKBH8_N"/>
    <property type="match status" value="1"/>
</dbReference>
<dbReference type="Gene3D" id="3.60.10.10">
    <property type="entry name" value="Endonuclease/exonuclease/phosphatase"/>
    <property type="match status" value="1"/>
</dbReference>
<dbReference type="PROSITE" id="PS50878">
    <property type="entry name" value="RT_POL"/>
    <property type="match status" value="1"/>
</dbReference>
<feature type="compositionally biased region" description="Basic residues" evidence="1">
    <location>
        <begin position="86"/>
        <end position="99"/>
    </location>
</feature>
<dbReference type="InterPro" id="IPR036691">
    <property type="entry name" value="Endo/exonu/phosph_ase_sf"/>
</dbReference>
<evidence type="ECO:0000259" key="3">
    <source>
        <dbReference type="PROSITE" id="PS50878"/>
    </source>
</evidence>
<proteinExistence type="predicted"/>
<evidence type="ECO:0000256" key="1">
    <source>
        <dbReference type="SAM" id="MobiDB-lite"/>
    </source>
</evidence>
<dbReference type="Proteomes" id="UP001591681">
    <property type="component" value="Unassembled WGS sequence"/>
</dbReference>
<dbReference type="InterPro" id="IPR000477">
    <property type="entry name" value="RT_dom"/>
</dbReference>
<dbReference type="PANTHER" id="PTHR47510:SF3">
    <property type="entry name" value="ENDO_EXONUCLEASE_PHOSPHATASE DOMAIN-CONTAINING PROTEIN"/>
    <property type="match status" value="1"/>
</dbReference>
<evidence type="ECO:0000313" key="4">
    <source>
        <dbReference type="EMBL" id="KAL2095518.1"/>
    </source>
</evidence>
<evidence type="ECO:0000256" key="2">
    <source>
        <dbReference type="SAM" id="Phobius"/>
    </source>
</evidence>
<keyword evidence="5" id="KW-1185">Reference proteome</keyword>
<organism evidence="4 5">
    <name type="scientific">Coilia grayii</name>
    <name type="common">Gray's grenadier anchovy</name>
    <dbReference type="NCBI Taxonomy" id="363190"/>
    <lineage>
        <taxon>Eukaryota</taxon>
        <taxon>Metazoa</taxon>
        <taxon>Chordata</taxon>
        <taxon>Craniata</taxon>
        <taxon>Vertebrata</taxon>
        <taxon>Euteleostomi</taxon>
        <taxon>Actinopterygii</taxon>
        <taxon>Neopterygii</taxon>
        <taxon>Teleostei</taxon>
        <taxon>Clupei</taxon>
        <taxon>Clupeiformes</taxon>
        <taxon>Clupeoidei</taxon>
        <taxon>Engraulidae</taxon>
        <taxon>Coilinae</taxon>
        <taxon>Coilia</taxon>
    </lineage>
</organism>
<gene>
    <name evidence="4" type="ORF">ACEWY4_007666</name>
</gene>
<protein>
    <recommendedName>
        <fullName evidence="3">Reverse transcriptase domain-containing protein</fullName>
    </recommendedName>
</protein>
<accession>A0ABD1K8P4</accession>
<dbReference type="CDD" id="cd01650">
    <property type="entry name" value="RT_nLTR_like"/>
    <property type="match status" value="1"/>
</dbReference>
<dbReference type="SUPFAM" id="SSF56672">
    <property type="entry name" value="DNA/RNA polymerases"/>
    <property type="match status" value="1"/>
</dbReference>
<dbReference type="InterPro" id="IPR043502">
    <property type="entry name" value="DNA/RNA_pol_sf"/>
</dbReference>
<evidence type="ECO:0000313" key="5">
    <source>
        <dbReference type="Proteomes" id="UP001591681"/>
    </source>
</evidence>
<keyword evidence="2" id="KW-0472">Membrane</keyword>
<dbReference type="PANTHER" id="PTHR47510">
    <property type="entry name" value="REVERSE TRANSCRIPTASE DOMAIN-CONTAINING PROTEIN"/>
    <property type="match status" value="1"/>
</dbReference>
<dbReference type="AlphaFoldDB" id="A0ABD1K8P4"/>
<comment type="caution">
    <text evidence="4">The sequence shown here is derived from an EMBL/GenBank/DDBJ whole genome shotgun (WGS) entry which is preliminary data.</text>
</comment>
<sequence length="1005" mass="114238">MAPLRSDAFLVARSKLCVYLLFYLLLTPYFFHSSYSLITYDAISLQNIGKEYTFLFHDALIDDSTWHTEILRKAARNHGDTNAPPRRCRKKHRGKRAGARNRLRNRAHRPPLPSILLANVQSLENKMDELRARTQFQRDIRDCNILCFTETWLTELVPDCTITPAEFFSVTRSDRTEESGKTKGGGVCIMTNTRWCNSKNVTVFSKSCSPHLEHLAIVCRLFYLPREFTSVIFTAVYIPPQANTDIAITELQEVLNRQRHKHPGAALIVAGDFNQVHLNRSMPEFIQHINFPTRGDNILDHCYTQFRDSYKAKSLPAFGKSDHAAIFLLPKYRQISQRETPVTKEVKRWTDQSEARLQDALSNVDWEMFQTTSADINEFTEVALSYINLLTDTIIPTVKIKRFPNQKPWVDKDVRMALKTQTTTYNAGLTSGDMSDYKVALYSLRRTIKDAKRRYRDRVEADFMAGDPARVWKGLRTITGFERKSPSLTAVSKSLPSELNAFYARFDAQDTVDLVQAAVNCDASGDTPFCVTEIDVRNVLSKVNCKKASGPDGVSTRVLKSCAVQLAPVFTYIFNTSLAQETVPTCFKQSIIVPVPKNKSPSCLNDYRPVALTSTVMKCFERLVKNMICSTLPSSFDPFQFAYRTNRSREDAISNLLHSTLTHLEEGKGNYVRMLFIDFSLAFNTIIPLKLVTKMKALGLNSTLCHWILDFLTTRSQVVRVGGLTSDILTINTGAPQGCVLSPLLYNIYTHDCKASSSHTSIIKFADDTVVMGLISNNNEQAYLDQVEEVAQSCQSNSLTLNVSKTKEMVVDYRRQRVSSYTPLMISGQPVERVPSFKYLGVHITEDLTWTVNTQYVLKKSRQQLFFLRQLRKFKVSSSVLKAFYTSAIESVLTGSIITWYGNSTVRDCSTLQRVVRSAERTFRTPLPALQDIYPRRVLSRAQKILKDSSHPGNGLLKPLKSGRRLRNHLARTERLRRSFYPQAIRTLNTQYTDFAHIHHSAHTT</sequence>
<name>A0ABD1K8P4_9TELE</name>
<reference evidence="4 5" key="1">
    <citation type="submission" date="2024-09" db="EMBL/GenBank/DDBJ databases">
        <title>A chromosome-level genome assembly of Gray's grenadier anchovy, Coilia grayii.</title>
        <authorList>
            <person name="Fu Z."/>
        </authorList>
    </citation>
    <scope>NUCLEOTIDE SEQUENCE [LARGE SCALE GENOMIC DNA]</scope>
    <source>
        <strain evidence="4">G4</strain>
        <tissue evidence="4">Muscle</tissue>
    </source>
</reference>
<feature type="region of interest" description="Disordered" evidence="1">
    <location>
        <begin position="77"/>
        <end position="99"/>
    </location>
</feature>
<feature type="domain" description="Reverse transcriptase" evidence="3">
    <location>
        <begin position="576"/>
        <end position="844"/>
    </location>
</feature>
<feature type="transmembrane region" description="Helical" evidence="2">
    <location>
        <begin position="12"/>
        <end position="31"/>
    </location>
</feature>
<keyword evidence="2" id="KW-0812">Transmembrane</keyword>
<dbReference type="Pfam" id="PF00078">
    <property type="entry name" value="RVT_1"/>
    <property type="match status" value="1"/>
</dbReference>
<dbReference type="InterPro" id="IPR015095">
    <property type="entry name" value="AlkB_hom8_N"/>
</dbReference>
<dbReference type="EMBL" id="JBHFQA010000007">
    <property type="protein sequence ID" value="KAL2095518.1"/>
    <property type="molecule type" value="Genomic_DNA"/>
</dbReference>